<gene>
    <name evidence="2" type="ORF">A4U43_C01F15570</name>
</gene>
<evidence type="ECO:0000313" key="3">
    <source>
        <dbReference type="Proteomes" id="UP000243459"/>
    </source>
</evidence>
<protein>
    <submittedName>
        <fullName evidence="2">Uncharacterized protein</fullName>
    </submittedName>
</protein>
<dbReference type="AlphaFoldDB" id="A0A5P1FQ69"/>
<dbReference type="EMBL" id="CM007381">
    <property type="protein sequence ID" value="ONK80252.1"/>
    <property type="molecule type" value="Genomic_DNA"/>
</dbReference>
<dbReference type="Proteomes" id="UP000243459">
    <property type="component" value="Chromosome 1"/>
</dbReference>
<accession>A0A5P1FQ69</accession>
<organism evidence="2 3">
    <name type="scientific">Asparagus officinalis</name>
    <name type="common">Garden asparagus</name>
    <dbReference type="NCBI Taxonomy" id="4686"/>
    <lineage>
        <taxon>Eukaryota</taxon>
        <taxon>Viridiplantae</taxon>
        <taxon>Streptophyta</taxon>
        <taxon>Embryophyta</taxon>
        <taxon>Tracheophyta</taxon>
        <taxon>Spermatophyta</taxon>
        <taxon>Magnoliopsida</taxon>
        <taxon>Liliopsida</taxon>
        <taxon>Asparagales</taxon>
        <taxon>Asparagaceae</taxon>
        <taxon>Asparagoideae</taxon>
        <taxon>Asparagus</taxon>
    </lineage>
</organism>
<evidence type="ECO:0000313" key="2">
    <source>
        <dbReference type="EMBL" id="ONK80252.1"/>
    </source>
</evidence>
<sequence length="95" mass="10535">MLATGYSLALLLAMELARKGSRSKAPGLQDFLEKGTLEDEELEAPSGQHSSQRPVDVSIWEPSESAIRRGAPSRERGIWQNRLLQAYIPQEASKK</sequence>
<feature type="region of interest" description="Disordered" evidence="1">
    <location>
        <begin position="21"/>
        <end position="56"/>
    </location>
</feature>
<name>A0A5P1FQ69_ASPOF</name>
<evidence type="ECO:0000256" key="1">
    <source>
        <dbReference type="SAM" id="MobiDB-lite"/>
    </source>
</evidence>
<reference evidence="3" key="1">
    <citation type="journal article" date="2017" name="Nat. Commun.">
        <title>The asparagus genome sheds light on the origin and evolution of a young Y chromosome.</title>
        <authorList>
            <person name="Harkess A."/>
            <person name="Zhou J."/>
            <person name="Xu C."/>
            <person name="Bowers J.E."/>
            <person name="Van der Hulst R."/>
            <person name="Ayyampalayam S."/>
            <person name="Mercati F."/>
            <person name="Riccardi P."/>
            <person name="McKain M.R."/>
            <person name="Kakrana A."/>
            <person name="Tang H."/>
            <person name="Ray J."/>
            <person name="Groenendijk J."/>
            <person name="Arikit S."/>
            <person name="Mathioni S.M."/>
            <person name="Nakano M."/>
            <person name="Shan H."/>
            <person name="Telgmann-Rauber A."/>
            <person name="Kanno A."/>
            <person name="Yue Z."/>
            <person name="Chen H."/>
            <person name="Li W."/>
            <person name="Chen Y."/>
            <person name="Xu X."/>
            <person name="Zhang Y."/>
            <person name="Luo S."/>
            <person name="Chen H."/>
            <person name="Gao J."/>
            <person name="Mao Z."/>
            <person name="Pires J.C."/>
            <person name="Luo M."/>
            <person name="Kudrna D."/>
            <person name="Wing R.A."/>
            <person name="Meyers B.C."/>
            <person name="Yi K."/>
            <person name="Kong H."/>
            <person name="Lavrijsen P."/>
            <person name="Sunseri F."/>
            <person name="Falavigna A."/>
            <person name="Ye Y."/>
            <person name="Leebens-Mack J.H."/>
            <person name="Chen G."/>
        </authorList>
    </citation>
    <scope>NUCLEOTIDE SEQUENCE [LARGE SCALE GENOMIC DNA]</scope>
    <source>
        <strain evidence="3">cv. DH0086</strain>
    </source>
</reference>
<keyword evidence="3" id="KW-1185">Reference proteome</keyword>
<proteinExistence type="predicted"/>
<dbReference type="Gramene" id="ONK80252">
    <property type="protein sequence ID" value="ONK80252"/>
    <property type="gene ID" value="A4U43_C01F15570"/>
</dbReference>